<dbReference type="PANTHER" id="PTHR46858">
    <property type="entry name" value="OS05G0521000 PROTEIN"/>
    <property type="match status" value="1"/>
</dbReference>
<feature type="compositionally biased region" description="Basic and acidic residues" evidence="5">
    <location>
        <begin position="1"/>
        <end position="12"/>
    </location>
</feature>
<evidence type="ECO:0000259" key="6">
    <source>
        <dbReference type="PROSITE" id="PS50089"/>
    </source>
</evidence>
<dbReference type="Pfam" id="PF13920">
    <property type="entry name" value="zf-C3HC4_3"/>
    <property type="match status" value="1"/>
</dbReference>
<evidence type="ECO:0000313" key="8">
    <source>
        <dbReference type="Proteomes" id="UP001318040"/>
    </source>
</evidence>
<dbReference type="GO" id="GO:0016567">
    <property type="term" value="P:protein ubiquitination"/>
    <property type="evidence" value="ECO:0007669"/>
    <property type="project" value="TreeGrafter"/>
</dbReference>
<dbReference type="GO" id="GO:0061630">
    <property type="term" value="F:ubiquitin protein ligase activity"/>
    <property type="evidence" value="ECO:0007669"/>
    <property type="project" value="TreeGrafter"/>
</dbReference>
<dbReference type="InterPro" id="IPR013083">
    <property type="entry name" value="Znf_RING/FYVE/PHD"/>
</dbReference>
<dbReference type="Gene3D" id="3.30.40.10">
    <property type="entry name" value="Zinc/RING finger domain, C3HC4 (zinc finger)"/>
    <property type="match status" value="1"/>
</dbReference>
<dbReference type="KEGG" id="pmrn:116956491"/>
<dbReference type="InterPro" id="IPR036443">
    <property type="entry name" value="Znf_RanBP2_sf"/>
</dbReference>
<accession>A0AAJ7UFW3</accession>
<dbReference type="InterPro" id="IPR001841">
    <property type="entry name" value="Znf_RING"/>
</dbReference>
<evidence type="ECO:0000256" key="3">
    <source>
        <dbReference type="ARBA" id="ARBA00022833"/>
    </source>
</evidence>
<name>A0AAJ7UFW3_PETMA</name>
<keyword evidence="2 4" id="KW-0863">Zinc-finger</keyword>
<evidence type="ECO:0000256" key="2">
    <source>
        <dbReference type="ARBA" id="ARBA00022771"/>
    </source>
</evidence>
<evidence type="ECO:0000313" key="9">
    <source>
        <dbReference type="RefSeq" id="XP_032834047.1"/>
    </source>
</evidence>
<evidence type="ECO:0000256" key="1">
    <source>
        <dbReference type="ARBA" id="ARBA00022723"/>
    </source>
</evidence>
<organism evidence="8 9">
    <name type="scientific">Petromyzon marinus</name>
    <name type="common">Sea lamprey</name>
    <dbReference type="NCBI Taxonomy" id="7757"/>
    <lineage>
        <taxon>Eukaryota</taxon>
        <taxon>Metazoa</taxon>
        <taxon>Chordata</taxon>
        <taxon>Craniata</taxon>
        <taxon>Vertebrata</taxon>
        <taxon>Cyclostomata</taxon>
        <taxon>Hyperoartia</taxon>
        <taxon>Petromyzontiformes</taxon>
        <taxon>Petromyzontidae</taxon>
        <taxon>Petromyzon</taxon>
    </lineage>
</organism>
<dbReference type="PANTHER" id="PTHR46858:SF5">
    <property type="entry name" value="E3 UBIQUITIN-PROTEIN LIGASE APD1-RELATED"/>
    <property type="match status" value="1"/>
</dbReference>
<evidence type="ECO:0000256" key="5">
    <source>
        <dbReference type="SAM" id="MobiDB-lite"/>
    </source>
</evidence>
<keyword evidence="3" id="KW-0862">Zinc</keyword>
<keyword evidence="1" id="KW-0479">Metal-binding</keyword>
<feature type="region of interest" description="Disordered" evidence="5">
    <location>
        <begin position="180"/>
        <end position="245"/>
    </location>
</feature>
<dbReference type="PROSITE" id="PS50199">
    <property type="entry name" value="ZF_RANBP2_2"/>
    <property type="match status" value="1"/>
</dbReference>
<evidence type="ECO:0000256" key="4">
    <source>
        <dbReference type="PROSITE-ProRule" id="PRU00322"/>
    </source>
</evidence>
<feature type="compositionally biased region" description="Low complexity" evidence="5">
    <location>
        <begin position="202"/>
        <end position="212"/>
    </location>
</feature>
<dbReference type="Proteomes" id="UP001318040">
    <property type="component" value="Chromosome 65"/>
</dbReference>
<dbReference type="PROSITE" id="PS50089">
    <property type="entry name" value="ZF_RING_2"/>
    <property type="match status" value="1"/>
</dbReference>
<feature type="region of interest" description="Disordered" evidence="5">
    <location>
        <begin position="1"/>
        <end position="94"/>
    </location>
</feature>
<dbReference type="GO" id="GO:0010468">
    <property type="term" value="P:regulation of gene expression"/>
    <property type="evidence" value="ECO:0007669"/>
    <property type="project" value="TreeGrafter"/>
</dbReference>
<feature type="domain" description="RanBP2-type" evidence="7">
    <location>
        <begin position="151"/>
        <end position="180"/>
    </location>
</feature>
<sequence>MPNHCRDLEENPARSSRRKLSESAMEAATAPTNKQARTAAWAASQHAAAAAASASPLPPLPPQRPPSPPQPPPPAHPGGVGAPRFDSGSDAAGRGFDEEYEVSSVLSDEYYLHDGMNDGDDDEESPCETEFVGTDAGGLGSAVLRAHTAFPSGSWRCSECLIVNLLSHRYCLYCWSPRRDSQRDSGIYPGSDSDEEEDDVEVAAAAALADAEVGAREEDVEVVDEEEDGEGDGEGDGEDASAVGRGGGGVKMAARVAKMAAAAAAAAAKHRGKQQQEAAAAAAAAATAAGEERAVAGLTEACVICRVRRRDATIVHGGTGHLVSCFACAQRLHGQRRPCPVCRGPIQLVIRTFVS</sequence>
<dbReference type="GO" id="GO:0008270">
    <property type="term" value="F:zinc ion binding"/>
    <property type="evidence" value="ECO:0007669"/>
    <property type="project" value="UniProtKB-KW"/>
</dbReference>
<feature type="compositionally biased region" description="Acidic residues" evidence="5">
    <location>
        <begin position="218"/>
        <end position="239"/>
    </location>
</feature>
<proteinExistence type="predicted"/>
<keyword evidence="8" id="KW-1185">Reference proteome</keyword>
<protein>
    <submittedName>
        <fullName evidence="9">Protein Mdm4-like</fullName>
    </submittedName>
</protein>
<dbReference type="AlphaFoldDB" id="A0AAJ7UFW3"/>
<feature type="compositionally biased region" description="Pro residues" evidence="5">
    <location>
        <begin position="56"/>
        <end position="76"/>
    </location>
</feature>
<dbReference type="RefSeq" id="XP_032834047.1">
    <property type="nucleotide sequence ID" value="XM_032978156.1"/>
</dbReference>
<reference evidence="9" key="1">
    <citation type="submission" date="2025-08" db="UniProtKB">
        <authorList>
            <consortium name="RefSeq"/>
        </authorList>
    </citation>
    <scope>IDENTIFICATION</scope>
    <source>
        <tissue evidence="9">Sperm</tissue>
    </source>
</reference>
<dbReference type="InterPro" id="IPR001876">
    <property type="entry name" value="Znf_RanBP2"/>
</dbReference>
<dbReference type="Gene3D" id="2.30.30.380">
    <property type="entry name" value="Zn-finger domain of Sec23/24"/>
    <property type="match status" value="1"/>
</dbReference>
<dbReference type="PROSITE" id="PS01358">
    <property type="entry name" value="ZF_RANBP2_1"/>
    <property type="match status" value="1"/>
</dbReference>
<feature type="compositionally biased region" description="Acidic residues" evidence="5">
    <location>
        <begin position="192"/>
        <end position="201"/>
    </location>
</feature>
<gene>
    <name evidence="9" type="primary">LOC116956491</name>
</gene>
<feature type="compositionally biased region" description="Low complexity" evidence="5">
    <location>
        <begin position="35"/>
        <end position="55"/>
    </location>
</feature>
<feature type="domain" description="RING-type" evidence="6">
    <location>
        <begin position="302"/>
        <end position="343"/>
    </location>
</feature>
<dbReference type="SUPFAM" id="SSF90209">
    <property type="entry name" value="Ran binding protein zinc finger-like"/>
    <property type="match status" value="1"/>
</dbReference>
<evidence type="ECO:0000259" key="7">
    <source>
        <dbReference type="PROSITE" id="PS50199"/>
    </source>
</evidence>
<dbReference type="GO" id="GO:0043066">
    <property type="term" value="P:negative regulation of apoptotic process"/>
    <property type="evidence" value="ECO:0007669"/>
    <property type="project" value="TreeGrafter"/>
</dbReference>